<proteinExistence type="predicted"/>
<keyword evidence="1" id="KW-0812">Transmembrane</keyword>
<dbReference type="EMBL" id="UOGL01000620">
    <property type="protein sequence ID" value="VAX42086.1"/>
    <property type="molecule type" value="Genomic_DNA"/>
</dbReference>
<organism evidence="2">
    <name type="scientific">hydrothermal vent metagenome</name>
    <dbReference type="NCBI Taxonomy" id="652676"/>
    <lineage>
        <taxon>unclassified sequences</taxon>
        <taxon>metagenomes</taxon>
        <taxon>ecological metagenomes</taxon>
    </lineage>
</organism>
<feature type="transmembrane region" description="Helical" evidence="1">
    <location>
        <begin position="18"/>
        <end position="39"/>
    </location>
</feature>
<evidence type="ECO:0000313" key="2">
    <source>
        <dbReference type="EMBL" id="VAX42086.1"/>
    </source>
</evidence>
<name>A0A3B1DH07_9ZZZZ</name>
<accession>A0A3B1DH07</accession>
<evidence type="ECO:0000256" key="1">
    <source>
        <dbReference type="SAM" id="Phobius"/>
    </source>
</evidence>
<dbReference type="AlphaFoldDB" id="A0A3B1DH07"/>
<gene>
    <name evidence="2" type="ORF">MNBD_PLANCTO02-1747</name>
</gene>
<reference evidence="2" key="1">
    <citation type="submission" date="2018-06" db="EMBL/GenBank/DDBJ databases">
        <authorList>
            <person name="Zhirakovskaya E."/>
        </authorList>
    </citation>
    <scope>NUCLEOTIDE SEQUENCE</scope>
</reference>
<keyword evidence="1" id="KW-1133">Transmembrane helix</keyword>
<keyword evidence="1" id="KW-0472">Membrane</keyword>
<sequence>MNCIKKLLLQLKKDETGIVISSELVLIATIGILPLIVGLSEVSSAINEELSAMAQTFYSTNRVDSPWDESQNDSSETLQCEIVCGR</sequence>
<protein>
    <submittedName>
        <fullName evidence="2">Uncharacterized protein</fullName>
    </submittedName>
</protein>